<proteinExistence type="predicted"/>
<evidence type="ECO:0000256" key="1">
    <source>
        <dbReference type="SAM" id="SignalP"/>
    </source>
</evidence>
<organism evidence="2 3">
    <name type="scientific">Anaerostipes hadrus</name>
    <dbReference type="NCBI Taxonomy" id="649756"/>
    <lineage>
        <taxon>Bacteria</taxon>
        <taxon>Bacillati</taxon>
        <taxon>Bacillota</taxon>
        <taxon>Clostridia</taxon>
        <taxon>Lachnospirales</taxon>
        <taxon>Lachnospiraceae</taxon>
        <taxon>Anaerostipes</taxon>
    </lineage>
</organism>
<dbReference type="AlphaFoldDB" id="A0A174KEI3"/>
<dbReference type="EMBL" id="CZAU01000004">
    <property type="protein sequence ID" value="CUP10322.1"/>
    <property type="molecule type" value="Genomic_DNA"/>
</dbReference>
<evidence type="ECO:0000313" key="3">
    <source>
        <dbReference type="Proteomes" id="UP000095564"/>
    </source>
</evidence>
<keyword evidence="1" id="KW-0732">Signal</keyword>
<feature type="chain" id="PRO_5008026084" evidence="1">
    <location>
        <begin position="24"/>
        <end position="114"/>
    </location>
</feature>
<reference evidence="2 3" key="1">
    <citation type="submission" date="2015-09" db="EMBL/GenBank/DDBJ databases">
        <authorList>
            <consortium name="Pathogen Informatics"/>
        </authorList>
    </citation>
    <scope>NUCLEOTIDE SEQUENCE [LARGE SCALE GENOMIC DNA]</scope>
    <source>
        <strain evidence="2 3">2789STDY5834908</strain>
    </source>
</reference>
<name>A0A174KEI3_ANAHA</name>
<protein>
    <submittedName>
        <fullName evidence="2">Uncharacterized protein</fullName>
    </submittedName>
</protein>
<accession>A0A174KEI3</accession>
<gene>
    <name evidence="2" type="ORF">ERS852520_00596</name>
</gene>
<feature type="signal peptide" evidence="1">
    <location>
        <begin position="1"/>
        <end position="23"/>
    </location>
</feature>
<evidence type="ECO:0000313" key="2">
    <source>
        <dbReference type="EMBL" id="CUP10322.1"/>
    </source>
</evidence>
<dbReference type="RefSeq" id="WP_242854493.1">
    <property type="nucleotide sequence ID" value="NZ_CZAU01000004.1"/>
</dbReference>
<dbReference type="Proteomes" id="UP000095564">
    <property type="component" value="Unassembled WGS sequence"/>
</dbReference>
<sequence>MKKVINTIVFVICIVLLSVNVEADEITVSDQIVDEGFVPERFDMAYRAERNTLYRYQRKRSDVAVCHDFHAANDPDKYYPSNPAFKVKRISKYGTQVHLSDANVIAHFATINYN</sequence>